<dbReference type="InterPro" id="IPR013783">
    <property type="entry name" value="Ig-like_fold"/>
</dbReference>
<dbReference type="Gene3D" id="2.60.40.10">
    <property type="entry name" value="Immunoglobulins"/>
    <property type="match status" value="1"/>
</dbReference>
<accession>A0ABD7G4M1</accession>
<dbReference type="InterPro" id="IPR008962">
    <property type="entry name" value="PapD-like_sf"/>
</dbReference>
<sequence length="248" mass="28033">MGRGGTTKRYHYHQRDLALTMKNDMHRILWLLLAGTLSSQAMAIDIGAMTIAMAPNEEFIARTVTNNSGSPKVYEVQMEKISNPTATGTRVPTVPGELLFAPKRFTLHAKRMQNVKLYYKGPADGQERYYRITFTESPAAQLDESGQARRRGALEMKLALQSILVVRPRQERFEYRLDQAAGSITNTGNSFFEFMVKRGCLQADSEADSKYLLPGETYQNPRIGQAGNQKLIVYQSRFIRVGKDCWPD</sequence>
<evidence type="ECO:0000313" key="2">
    <source>
        <dbReference type="Proteomes" id="UP000253075"/>
    </source>
</evidence>
<dbReference type="SUPFAM" id="SSF49354">
    <property type="entry name" value="PapD-like"/>
    <property type="match status" value="1"/>
</dbReference>
<name>A0ABD7G4M1_AERHY</name>
<evidence type="ECO:0008006" key="3">
    <source>
        <dbReference type="Google" id="ProtNLM"/>
    </source>
</evidence>
<dbReference type="EMBL" id="PUTQ01000028">
    <property type="protein sequence ID" value="RCF46340.1"/>
    <property type="molecule type" value="Genomic_DNA"/>
</dbReference>
<reference evidence="1 2" key="1">
    <citation type="journal article" date="2018" name="PLoS ONE">
        <title>Phenotypic characterization and whole genome analysis of extended-spectrum beta-lactamase-producing bacteria isolated from dogs in Germany.</title>
        <authorList>
            <person name="Boehmer T."/>
            <person name="Vogler A.J."/>
            <person name="Thomas A."/>
            <person name="Sauer S."/>
            <person name="Hergenroether M."/>
            <person name="Straubinger R.K."/>
            <person name="Birdsell D."/>
            <person name="Keim P."/>
            <person name="Sahl J.W."/>
            <person name="Williamson C.H."/>
            <person name="Riehm J.M."/>
        </authorList>
    </citation>
    <scope>NUCLEOTIDE SEQUENCE [LARGE SCALE GENOMIC DNA]</scope>
    <source>
        <strain evidence="1 2">AFG_SD03_1510_Ahy_093</strain>
    </source>
</reference>
<comment type="caution">
    <text evidence="1">The sequence shown here is derived from an EMBL/GenBank/DDBJ whole genome shotgun (WGS) entry which is preliminary data.</text>
</comment>
<protein>
    <recommendedName>
        <fullName evidence="3">Molecular chaperone</fullName>
    </recommendedName>
</protein>
<gene>
    <name evidence="1" type="ORF">C6C11_17600</name>
</gene>
<proteinExistence type="predicted"/>
<reference evidence="2" key="2">
    <citation type="submission" date="2018-02" db="EMBL/GenBank/DDBJ databases">
        <title>Phenotypic characterization and whole genome analysis of multidrug-resistant, extended-spectrum beta-lactamase-producing bacteria isolated from dogs in Germany.</title>
        <authorList>
            <person name="Williamson C."/>
        </authorList>
    </citation>
    <scope>NUCLEOTIDE SEQUENCE [LARGE SCALE GENOMIC DNA]</scope>
    <source>
        <strain evidence="2">AFG_SD03_1510_Ahy_093</strain>
    </source>
</reference>
<dbReference type="Proteomes" id="UP000253075">
    <property type="component" value="Unassembled WGS sequence"/>
</dbReference>
<dbReference type="AlphaFoldDB" id="A0ABD7G4M1"/>
<evidence type="ECO:0000313" key="1">
    <source>
        <dbReference type="EMBL" id="RCF46340.1"/>
    </source>
</evidence>
<organism evidence="1 2">
    <name type="scientific">Aeromonas hydrophila</name>
    <dbReference type="NCBI Taxonomy" id="644"/>
    <lineage>
        <taxon>Bacteria</taxon>
        <taxon>Pseudomonadati</taxon>
        <taxon>Pseudomonadota</taxon>
        <taxon>Gammaproteobacteria</taxon>
        <taxon>Aeromonadales</taxon>
        <taxon>Aeromonadaceae</taxon>
        <taxon>Aeromonas</taxon>
    </lineage>
</organism>